<organism evidence="1">
    <name type="scientific">bioreactor metagenome</name>
    <dbReference type="NCBI Taxonomy" id="1076179"/>
    <lineage>
        <taxon>unclassified sequences</taxon>
        <taxon>metagenomes</taxon>
        <taxon>ecological metagenomes</taxon>
    </lineage>
</organism>
<name>A0A645HYC9_9ZZZZ</name>
<dbReference type="AlphaFoldDB" id="A0A645HYC9"/>
<evidence type="ECO:0000313" key="1">
    <source>
        <dbReference type="EMBL" id="MPN41184.1"/>
    </source>
</evidence>
<sequence length="133" mass="15959">MSFFFKRFDLRIFLILIRYVVDQQKRILWRIFQKAGNQFDLFLPVPHGLIARKKISPKHLDDFSFPHERQRHQRSFQFCQLRFLSVNSNIVKNIIRSDPSFFLNRLHNFFNKSLIFAIQGIGAAQLALINLFF</sequence>
<accession>A0A645HYC9</accession>
<gene>
    <name evidence="1" type="ORF">SDC9_188726</name>
</gene>
<protein>
    <submittedName>
        <fullName evidence="1">Uncharacterized protein</fullName>
    </submittedName>
</protein>
<proteinExistence type="predicted"/>
<reference evidence="1" key="1">
    <citation type="submission" date="2019-08" db="EMBL/GenBank/DDBJ databases">
        <authorList>
            <person name="Kucharzyk K."/>
            <person name="Murdoch R.W."/>
            <person name="Higgins S."/>
            <person name="Loffler F."/>
        </authorList>
    </citation>
    <scope>NUCLEOTIDE SEQUENCE</scope>
</reference>
<dbReference type="EMBL" id="VSSQ01098067">
    <property type="protein sequence ID" value="MPN41184.1"/>
    <property type="molecule type" value="Genomic_DNA"/>
</dbReference>
<comment type="caution">
    <text evidence="1">The sequence shown here is derived from an EMBL/GenBank/DDBJ whole genome shotgun (WGS) entry which is preliminary data.</text>
</comment>